<evidence type="ECO:0000313" key="3">
    <source>
        <dbReference type="EMBL" id="KAK3939221.1"/>
    </source>
</evidence>
<dbReference type="CDD" id="cd06257">
    <property type="entry name" value="DnaJ"/>
    <property type="match status" value="1"/>
</dbReference>
<dbReference type="AlphaFoldDB" id="A0AAN6N624"/>
<evidence type="ECO:0000313" key="4">
    <source>
        <dbReference type="Proteomes" id="UP001303473"/>
    </source>
</evidence>
<dbReference type="Pfam" id="PF00226">
    <property type="entry name" value="DnaJ"/>
    <property type="match status" value="1"/>
</dbReference>
<dbReference type="PROSITE" id="PS50076">
    <property type="entry name" value="DNAJ_2"/>
    <property type="match status" value="1"/>
</dbReference>
<sequence>MLLKKSTAALCSNSGGVFSPFYPPSPLTSPCRSRGHTSESPSRDPRLARNRVRNFASVRDLGESNRSKDTAKDNLSPQWPASPNPTPYEIFDQPKNDAYCKARFYELVKLYHPDRRHHTSHDGIPHLTKLERYRLVVLANDILSDPERRRLYDRYGAGWGSQPDMRSSYRKADRTWRQEPGNPSMNATWEDWERW</sequence>
<evidence type="ECO:0000259" key="2">
    <source>
        <dbReference type="PROSITE" id="PS50076"/>
    </source>
</evidence>
<feature type="non-terminal residue" evidence="3">
    <location>
        <position position="195"/>
    </location>
</feature>
<feature type="region of interest" description="Disordered" evidence="1">
    <location>
        <begin position="14"/>
        <end position="87"/>
    </location>
</feature>
<dbReference type="PRINTS" id="PR00625">
    <property type="entry name" value="JDOMAIN"/>
</dbReference>
<dbReference type="InterPro" id="IPR001623">
    <property type="entry name" value="DnaJ_domain"/>
</dbReference>
<protein>
    <recommendedName>
        <fullName evidence="2">J domain-containing protein</fullName>
    </recommendedName>
</protein>
<gene>
    <name evidence="3" type="ORF">QBC46DRAFT_388488</name>
</gene>
<dbReference type="InterPro" id="IPR018253">
    <property type="entry name" value="DnaJ_domain_CS"/>
</dbReference>
<feature type="domain" description="J" evidence="2">
    <location>
        <begin position="86"/>
        <end position="156"/>
    </location>
</feature>
<dbReference type="PROSITE" id="PS00636">
    <property type="entry name" value="DNAJ_1"/>
    <property type="match status" value="1"/>
</dbReference>
<dbReference type="Gene3D" id="1.10.287.110">
    <property type="entry name" value="DnaJ domain"/>
    <property type="match status" value="1"/>
</dbReference>
<keyword evidence="4" id="KW-1185">Reference proteome</keyword>
<organism evidence="3 4">
    <name type="scientific">Diplogelasinospora grovesii</name>
    <dbReference type="NCBI Taxonomy" id="303347"/>
    <lineage>
        <taxon>Eukaryota</taxon>
        <taxon>Fungi</taxon>
        <taxon>Dikarya</taxon>
        <taxon>Ascomycota</taxon>
        <taxon>Pezizomycotina</taxon>
        <taxon>Sordariomycetes</taxon>
        <taxon>Sordariomycetidae</taxon>
        <taxon>Sordariales</taxon>
        <taxon>Diplogelasinosporaceae</taxon>
        <taxon>Diplogelasinospora</taxon>
    </lineage>
</organism>
<dbReference type="EMBL" id="MU853815">
    <property type="protein sequence ID" value="KAK3939221.1"/>
    <property type="molecule type" value="Genomic_DNA"/>
</dbReference>
<dbReference type="Proteomes" id="UP001303473">
    <property type="component" value="Unassembled WGS sequence"/>
</dbReference>
<dbReference type="SMART" id="SM00271">
    <property type="entry name" value="DnaJ"/>
    <property type="match status" value="1"/>
</dbReference>
<comment type="caution">
    <text evidence="3">The sequence shown here is derived from an EMBL/GenBank/DDBJ whole genome shotgun (WGS) entry which is preliminary data.</text>
</comment>
<evidence type="ECO:0000256" key="1">
    <source>
        <dbReference type="SAM" id="MobiDB-lite"/>
    </source>
</evidence>
<proteinExistence type="predicted"/>
<accession>A0AAN6N624</accession>
<reference evidence="4" key="1">
    <citation type="journal article" date="2023" name="Mol. Phylogenet. Evol.">
        <title>Genome-scale phylogeny and comparative genomics of the fungal order Sordariales.</title>
        <authorList>
            <person name="Hensen N."/>
            <person name="Bonometti L."/>
            <person name="Westerberg I."/>
            <person name="Brannstrom I.O."/>
            <person name="Guillou S."/>
            <person name="Cros-Aarteil S."/>
            <person name="Calhoun S."/>
            <person name="Haridas S."/>
            <person name="Kuo A."/>
            <person name="Mondo S."/>
            <person name="Pangilinan J."/>
            <person name="Riley R."/>
            <person name="LaButti K."/>
            <person name="Andreopoulos B."/>
            <person name="Lipzen A."/>
            <person name="Chen C."/>
            <person name="Yan M."/>
            <person name="Daum C."/>
            <person name="Ng V."/>
            <person name="Clum A."/>
            <person name="Steindorff A."/>
            <person name="Ohm R.A."/>
            <person name="Martin F."/>
            <person name="Silar P."/>
            <person name="Natvig D.O."/>
            <person name="Lalanne C."/>
            <person name="Gautier V."/>
            <person name="Ament-Velasquez S.L."/>
            <person name="Kruys A."/>
            <person name="Hutchinson M.I."/>
            <person name="Powell A.J."/>
            <person name="Barry K."/>
            <person name="Miller A.N."/>
            <person name="Grigoriev I.V."/>
            <person name="Debuchy R."/>
            <person name="Gladieux P."/>
            <person name="Hiltunen Thoren M."/>
            <person name="Johannesson H."/>
        </authorList>
    </citation>
    <scope>NUCLEOTIDE SEQUENCE [LARGE SCALE GENOMIC DNA]</scope>
    <source>
        <strain evidence="4">CBS 340.73</strain>
    </source>
</reference>
<feature type="compositionally biased region" description="Basic and acidic residues" evidence="1">
    <location>
        <begin position="60"/>
        <end position="72"/>
    </location>
</feature>
<dbReference type="SUPFAM" id="SSF46565">
    <property type="entry name" value="Chaperone J-domain"/>
    <property type="match status" value="1"/>
</dbReference>
<dbReference type="InterPro" id="IPR036869">
    <property type="entry name" value="J_dom_sf"/>
</dbReference>
<name>A0AAN6N624_9PEZI</name>